<name>A0A9Q9DC76_ENSAD</name>
<gene>
    <name evidence="2" type="ORF">NE863_25035</name>
</gene>
<keyword evidence="2" id="KW-0614">Plasmid</keyword>
<feature type="chain" id="PRO_5040359870" evidence="1">
    <location>
        <begin position="22"/>
        <end position="198"/>
    </location>
</feature>
<proteinExistence type="predicted"/>
<keyword evidence="1" id="KW-0732">Signal</keyword>
<evidence type="ECO:0000313" key="3">
    <source>
        <dbReference type="Proteomes" id="UP001055460"/>
    </source>
</evidence>
<dbReference type="Pfam" id="PF06037">
    <property type="entry name" value="DUF922"/>
    <property type="match status" value="1"/>
</dbReference>
<evidence type="ECO:0000256" key="1">
    <source>
        <dbReference type="SAM" id="SignalP"/>
    </source>
</evidence>
<geneLocation type="plasmid" evidence="2 3">
    <name>pA</name>
</geneLocation>
<dbReference type="GO" id="GO:0006508">
    <property type="term" value="P:proteolysis"/>
    <property type="evidence" value="ECO:0007669"/>
    <property type="project" value="UniProtKB-KW"/>
</dbReference>
<dbReference type="InterPro" id="IPR010321">
    <property type="entry name" value="DUF922"/>
</dbReference>
<organism evidence="2 3">
    <name type="scientific">Ensifer adhaerens</name>
    <name type="common">Sinorhizobium morelense</name>
    <dbReference type="NCBI Taxonomy" id="106592"/>
    <lineage>
        <taxon>Bacteria</taxon>
        <taxon>Pseudomonadati</taxon>
        <taxon>Pseudomonadota</taxon>
        <taxon>Alphaproteobacteria</taxon>
        <taxon>Hyphomicrobiales</taxon>
        <taxon>Rhizobiaceae</taxon>
        <taxon>Sinorhizobium/Ensifer group</taxon>
        <taxon>Ensifer</taxon>
    </lineage>
</organism>
<dbReference type="GO" id="GO:0008233">
    <property type="term" value="F:peptidase activity"/>
    <property type="evidence" value="ECO:0007669"/>
    <property type="project" value="UniProtKB-KW"/>
</dbReference>
<reference evidence="2" key="1">
    <citation type="submission" date="2022-06" db="EMBL/GenBank/DDBJ databases">
        <title>Physiological and biochemical characterization and genomic elucidation of a strain of the genus Ensifer adhaerens M8 that combines arsenic oxidation and chromium reduction.</title>
        <authorList>
            <person name="Li X."/>
            <person name="Yu c."/>
        </authorList>
    </citation>
    <scope>NUCLEOTIDE SEQUENCE</scope>
    <source>
        <strain evidence="2">M8</strain>
        <plasmid evidence="2">pA</plasmid>
    </source>
</reference>
<dbReference type="Proteomes" id="UP001055460">
    <property type="component" value="Plasmid pA"/>
</dbReference>
<protein>
    <submittedName>
        <fullName evidence="2">DUF922 domain-containing Zn-dependent protease</fullName>
    </submittedName>
</protein>
<keyword evidence="2" id="KW-0645">Protease</keyword>
<dbReference type="EMBL" id="CP098808">
    <property type="protein sequence ID" value="USJ25732.1"/>
    <property type="molecule type" value="Genomic_DNA"/>
</dbReference>
<dbReference type="AlphaFoldDB" id="A0A9Q9DC76"/>
<sequence>MNKSLCLGVVALCLASGPRFASAEWQPVEKEALYTITGQTGAELYASIGERGPKAGISRAIAHTNFKLTWTRKYEEQGGACVLAVAKPKLIITYTLPKPARPLPSGTRENWDIFIDGVRKHELVHGDFIKEMVRAIDQATLGLTVPDDPKCRKIRTVMTERLGALSQTQRQRSRDFDQVELTDGGNIHQLILKLVNGP</sequence>
<feature type="signal peptide" evidence="1">
    <location>
        <begin position="1"/>
        <end position="21"/>
    </location>
</feature>
<evidence type="ECO:0000313" key="2">
    <source>
        <dbReference type="EMBL" id="USJ25732.1"/>
    </source>
</evidence>
<dbReference type="PIRSF" id="PIRSF010521">
    <property type="entry name" value="DUF922_bac"/>
    <property type="match status" value="1"/>
</dbReference>
<keyword evidence="2" id="KW-0378">Hydrolase</keyword>
<accession>A0A9Q9DC76</accession>